<gene>
    <name evidence="1" type="ORF">S01H4_49274</name>
</gene>
<sequence length="199" mass="23157">HPNNDPFKTLIRSLIFAATYVYRAIDSCEWGHVAMVYREPSTGKLLLMHCESAGALPDHYFRAPTTGVQVVSLEDELRHFQGYCVWRPLCRAIPNALVLDYLRRTYHMGYRVPMDVGVRLVDRTLSFPTLRPEEHPIDFSQPGMLCTEWIGNLMQHCGVYDGRKTPHGGYWMPSDFSSEMDHHYFRRGWYVASEWELTK</sequence>
<reference evidence="1" key="1">
    <citation type="journal article" date="2014" name="Front. Microbiol.">
        <title>High frequency of phylogenetically diverse reductive dehalogenase-homologous genes in deep subseafloor sedimentary metagenomes.</title>
        <authorList>
            <person name="Kawai M."/>
            <person name="Futagami T."/>
            <person name="Toyoda A."/>
            <person name="Takaki Y."/>
            <person name="Nishi S."/>
            <person name="Hori S."/>
            <person name="Arai W."/>
            <person name="Tsubouchi T."/>
            <person name="Morono Y."/>
            <person name="Uchiyama I."/>
            <person name="Ito T."/>
            <person name="Fujiyama A."/>
            <person name="Inagaki F."/>
            <person name="Takami H."/>
        </authorList>
    </citation>
    <scope>NUCLEOTIDE SEQUENCE</scope>
    <source>
        <strain evidence="1">Expedition CK06-06</strain>
    </source>
</reference>
<dbReference type="AlphaFoldDB" id="X1BSY4"/>
<organism evidence="1">
    <name type="scientific">marine sediment metagenome</name>
    <dbReference type="NCBI Taxonomy" id="412755"/>
    <lineage>
        <taxon>unclassified sequences</taxon>
        <taxon>metagenomes</taxon>
        <taxon>ecological metagenomes</taxon>
    </lineage>
</organism>
<feature type="non-terminal residue" evidence="1">
    <location>
        <position position="1"/>
    </location>
</feature>
<name>X1BSY4_9ZZZZ</name>
<comment type="caution">
    <text evidence="1">The sequence shown here is derived from an EMBL/GenBank/DDBJ whole genome shotgun (WGS) entry which is preliminary data.</text>
</comment>
<dbReference type="EMBL" id="BART01027861">
    <property type="protein sequence ID" value="GAG98180.1"/>
    <property type="molecule type" value="Genomic_DNA"/>
</dbReference>
<proteinExistence type="predicted"/>
<evidence type="ECO:0000313" key="1">
    <source>
        <dbReference type="EMBL" id="GAG98180.1"/>
    </source>
</evidence>
<protein>
    <submittedName>
        <fullName evidence="1">Uncharacterized protein</fullName>
    </submittedName>
</protein>
<dbReference type="Gene3D" id="3.90.1720.10">
    <property type="entry name" value="endopeptidase domain like (from Nostoc punctiforme)"/>
    <property type="match status" value="1"/>
</dbReference>
<accession>X1BSY4</accession>